<dbReference type="EMBL" id="AP023396">
    <property type="protein sequence ID" value="BCK55147.1"/>
    <property type="molecule type" value="Genomic_DNA"/>
</dbReference>
<dbReference type="RefSeq" id="WP_187688306.1">
    <property type="nucleotide sequence ID" value="NZ_AP023396.1"/>
</dbReference>
<accession>A0A7G1KIS8</accession>
<protein>
    <recommendedName>
        <fullName evidence="1">Aminoglycoside phosphotransferase domain-containing protein</fullName>
    </recommendedName>
</protein>
<evidence type="ECO:0000259" key="1">
    <source>
        <dbReference type="Pfam" id="PF01636"/>
    </source>
</evidence>
<organism evidence="2 3">
    <name type="scientific">Nocardia wallacei</name>
    <dbReference type="NCBI Taxonomy" id="480035"/>
    <lineage>
        <taxon>Bacteria</taxon>
        <taxon>Bacillati</taxon>
        <taxon>Actinomycetota</taxon>
        <taxon>Actinomycetes</taxon>
        <taxon>Mycobacteriales</taxon>
        <taxon>Nocardiaceae</taxon>
        <taxon>Nocardia</taxon>
    </lineage>
</organism>
<dbReference type="InterPro" id="IPR002575">
    <property type="entry name" value="Aminoglycoside_PTrfase"/>
</dbReference>
<gene>
    <name evidence="2" type="ORF">NWFMUON74_29190</name>
</gene>
<dbReference type="GeneID" id="80347468"/>
<dbReference type="SUPFAM" id="SSF56112">
    <property type="entry name" value="Protein kinase-like (PK-like)"/>
    <property type="match status" value="1"/>
</dbReference>
<dbReference type="InterPro" id="IPR011009">
    <property type="entry name" value="Kinase-like_dom_sf"/>
</dbReference>
<name>A0A7G1KIS8_9NOCA</name>
<keyword evidence="3" id="KW-1185">Reference proteome</keyword>
<evidence type="ECO:0000313" key="2">
    <source>
        <dbReference type="EMBL" id="BCK55147.1"/>
    </source>
</evidence>
<dbReference type="Gene3D" id="3.30.200.20">
    <property type="entry name" value="Phosphorylase Kinase, domain 1"/>
    <property type="match status" value="1"/>
</dbReference>
<dbReference type="Pfam" id="PF01636">
    <property type="entry name" value="APH"/>
    <property type="match status" value="1"/>
</dbReference>
<reference evidence="2 3" key="1">
    <citation type="submission" date="2020-08" db="EMBL/GenBank/DDBJ databases">
        <title>Genome Sequencing of Nocardia wallacei strain FMUON74 and assembly.</title>
        <authorList>
            <person name="Toyokawa M."/>
            <person name="Uesaka K."/>
        </authorList>
    </citation>
    <scope>NUCLEOTIDE SEQUENCE [LARGE SCALE GENOMIC DNA]</scope>
    <source>
        <strain evidence="2 3">FMUON74</strain>
    </source>
</reference>
<dbReference type="KEGG" id="nwl:NWFMUON74_29190"/>
<feature type="domain" description="Aminoglycoside phosphotransferase" evidence="1">
    <location>
        <begin position="75"/>
        <end position="236"/>
    </location>
</feature>
<dbReference type="Proteomes" id="UP000516173">
    <property type="component" value="Chromosome"/>
</dbReference>
<sequence length="312" mass="33686">MVVEDSTSFRTEWAELPRSVRAELERGLGGEVRAAAGQAGGFTHGLAARLVLADGRRAFAKAIPVDDALAGMYRAEAGVAAGLPRSVPAPPLRFTAEIDGWFAMVFDDVAGRHPRLREPADLAAVLATVERLADALTPSPLPGMRAVTDAYGRALSRWQQFAEHGPPPDLDDWSRRNLDLLADLESTWPTHCAGETLLHSDLRPDNMLLGSDGIVCVVDWAAPCRGAAWADLVILAPSIALDGVDPDPILTAHPLTRAVDPAAIDALVCALTGFWTYNSRLPVPPRSPRLRAHQARSGAVTREWLRRRVGWD</sequence>
<evidence type="ECO:0000313" key="3">
    <source>
        <dbReference type="Proteomes" id="UP000516173"/>
    </source>
</evidence>
<dbReference type="Gene3D" id="3.90.1200.10">
    <property type="match status" value="1"/>
</dbReference>
<dbReference type="AlphaFoldDB" id="A0A7G1KIS8"/>
<proteinExistence type="predicted"/>